<dbReference type="Gene3D" id="1.10.357.10">
    <property type="entry name" value="Tetracycline Repressor, domain 2"/>
    <property type="match status" value="1"/>
</dbReference>
<keyword evidence="7" id="KW-1185">Reference proteome</keyword>
<dbReference type="PANTHER" id="PTHR30055:SF234">
    <property type="entry name" value="HTH-TYPE TRANSCRIPTIONAL REGULATOR BETI"/>
    <property type="match status" value="1"/>
</dbReference>
<accession>A0A7W8A8W6</accession>
<evidence type="ECO:0000313" key="7">
    <source>
        <dbReference type="Proteomes" id="UP000568380"/>
    </source>
</evidence>
<evidence type="ECO:0000259" key="5">
    <source>
        <dbReference type="PROSITE" id="PS50977"/>
    </source>
</evidence>
<organism evidence="6 7">
    <name type="scientific">Nonomuraea endophytica</name>
    <dbReference type="NCBI Taxonomy" id="714136"/>
    <lineage>
        <taxon>Bacteria</taxon>
        <taxon>Bacillati</taxon>
        <taxon>Actinomycetota</taxon>
        <taxon>Actinomycetes</taxon>
        <taxon>Streptosporangiales</taxon>
        <taxon>Streptosporangiaceae</taxon>
        <taxon>Nonomuraea</taxon>
    </lineage>
</organism>
<dbReference type="PANTHER" id="PTHR30055">
    <property type="entry name" value="HTH-TYPE TRANSCRIPTIONAL REGULATOR RUTR"/>
    <property type="match status" value="1"/>
</dbReference>
<evidence type="ECO:0000256" key="2">
    <source>
        <dbReference type="ARBA" id="ARBA00023125"/>
    </source>
</evidence>
<sequence>MRRTAEEAAETRRSLLVAALAEFAERGFATATLNSIAARAGLTRGALYHHFTDKATLCLAAINELWAEAATPVWSRLDGPEPPVERVGGFLVAFFTALEEDTTFRQVYALSMRSAEGVPELEKGLHDKQVVMEGWRRQLSGLLSTAELRPGVSPDTAALAIINAANGTAATWLACPTLFSPAGEARALADAIIHGMSN</sequence>
<dbReference type="GO" id="GO:0000976">
    <property type="term" value="F:transcription cis-regulatory region binding"/>
    <property type="evidence" value="ECO:0007669"/>
    <property type="project" value="TreeGrafter"/>
</dbReference>
<evidence type="ECO:0000313" key="6">
    <source>
        <dbReference type="EMBL" id="MBB5080751.1"/>
    </source>
</evidence>
<protein>
    <submittedName>
        <fullName evidence="6">TetR/AcrR family acrAB operon transcriptional repressor</fullName>
    </submittedName>
</protein>
<dbReference type="InterPro" id="IPR009057">
    <property type="entry name" value="Homeodomain-like_sf"/>
</dbReference>
<evidence type="ECO:0000256" key="3">
    <source>
        <dbReference type="ARBA" id="ARBA00023163"/>
    </source>
</evidence>
<evidence type="ECO:0000256" key="1">
    <source>
        <dbReference type="ARBA" id="ARBA00023015"/>
    </source>
</evidence>
<dbReference type="Proteomes" id="UP000568380">
    <property type="component" value="Unassembled WGS sequence"/>
</dbReference>
<dbReference type="SUPFAM" id="SSF48498">
    <property type="entry name" value="Tetracyclin repressor-like, C-terminal domain"/>
    <property type="match status" value="1"/>
</dbReference>
<reference evidence="6 7" key="1">
    <citation type="submission" date="2020-08" db="EMBL/GenBank/DDBJ databases">
        <title>Genomic Encyclopedia of Type Strains, Phase IV (KMG-IV): sequencing the most valuable type-strain genomes for metagenomic binning, comparative biology and taxonomic classification.</title>
        <authorList>
            <person name="Goeker M."/>
        </authorList>
    </citation>
    <scope>NUCLEOTIDE SEQUENCE [LARGE SCALE GENOMIC DNA]</scope>
    <source>
        <strain evidence="6 7">DSM 45385</strain>
    </source>
</reference>
<keyword evidence="1" id="KW-0805">Transcription regulation</keyword>
<dbReference type="InterPro" id="IPR001647">
    <property type="entry name" value="HTH_TetR"/>
</dbReference>
<comment type="caution">
    <text evidence="6">The sequence shown here is derived from an EMBL/GenBank/DDBJ whole genome shotgun (WGS) entry which is preliminary data.</text>
</comment>
<keyword evidence="3" id="KW-0804">Transcription</keyword>
<dbReference type="Pfam" id="PF00440">
    <property type="entry name" value="TetR_N"/>
    <property type="match status" value="1"/>
</dbReference>
<dbReference type="EMBL" id="JACHIN010000009">
    <property type="protein sequence ID" value="MBB5080751.1"/>
    <property type="molecule type" value="Genomic_DNA"/>
</dbReference>
<dbReference type="SUPFAM" id="SSF46689">
    <property type="entry name" value="Homeodomain-like"/>
    <property type="match status" value="1"/>
</dbReference>
<dbReference type="InterPro" id="IPR023772">
    <property type="entry name" value="DNA-bd_HTH_TetR-type_CS"/>
</dbReference>
<dbReference type="PROSITE" id="PS01081">
    <property type="entry name" value="HTH_TETR_1"/>
    <property type="match status" value="1"/>
</dbReference>
<gene>
    <name evidence="6" type="ORF">HNR40_006240</name>
</gene>
<feature type="domain" description="HTH tetR-type" evidence="5">
    <location>
        <begin position="9"/>
        <end position="69"/>
    </location>
</feature>
<proteinExistence type="predicted"/>
<name>A0A7W8A8W6_9ACTN</name>
<dbReference type="PRINTS" id="PR00455">
    <property type="entry name" value="HTHTETR"/>
</dbReference>
<dbReference type="AlphaFoldDB" id="A0A7W8A8W6"/>
<dbReference type="PROSITE" id="PS50977">
    <property type="entry name" value="HTH_TETR_2"/>
    <property type="match status" value="1"/>
</dbReference>
<dbReference type="InterPro" id="IPR036271">
    <property type="entry name" value="Tet_transcr_reg_TetR-rel_C_sf"/>
</dbReference>
<keyword evidence="2 4" id="KW-0238">DNA-binding</keyword>
<dbReference type="GO" id="GO:0003700">
    <property type="term" value="F:DNA-binding transcription factor activity"/>
    <property type="evidence" value="ECO:0007669"/>
    <property type="project" value="TreeGrafter"/>
</dbReference>
<feature type="DNA-binding region" description="H-T-H motif" evidence="4">
    <location>
        <begin position="32"/>
        <end position="51"/>
    </location>
</feature>
<dbReference type="InterPro" id="IPR050109">
    <property type="entry name" value="HTH-type_TetR-like_transc_reg"/>
</dbReference>
<evidence type="ECO:0000256" key="4">
    <source>
        <dbReference type="PROSITE-ProRule" id="PRU00335"/>
    </source>
</evidence>
<dbReference type="RefSeq" id="WP_184967500.1">
    <property type="nucleotide sequence ID" value="NZ_JACHIN010000009.1"/>
</dbReference>